<evidence type="ECO:0000313" key="2">
    <source>
        <dbReference type="Proteomes" id="UP000230423"/>
    </source>
</evidence>
<name>A0A2G9UIY2_TELCI</name>
<proteinExistence type="predicted"/>
<reference evidence="1 2" key="1">
    <citation type="submission" date="2015-09" db="EMBL/GenBank/DDBJ databases">
        <title>Draft genome of the parasitic nematode Teladorsagia circumcincta isolate WARC Sus (inbred).</title>
        <authorList>
            <person name="Mitreva M."/>
        </authorList>
    </citation>
    <scope>NUCLEOTIDE SEQUENCE [LARGE SCALE GENOMIC DNA]</scope>
    <source>
        <strain evidence="1 2">S</strain>
    </source>
</reference>
<protein>
    <submittedName>
        <fullName evidence="1">Uncharacterized protein</fullName>
    </submittedName>
</protein>
<gene>
    <name evidence="1" type="ORF">TELCIR_08052</name>
</gene>
<evidence type="ECO:0000313" key="1">
    <source>
        <dbReference type="EMBL" id="PIO70103.1"/>
    </source>
</evidence>
<dbReference type="EMBL" id="KZ346393">
    <property type="protein sequence ID" value="PIO70103.1"/>
    <property type="molecule type" value="Genomic_DNA"/>
</dbReference>
<accession>A0A2G9UIY2</accession>
<feature type="non-terminal residue" evidence="1">
    <location>
        <position position="1"/>
    </location>
</feature>
<dbReference type="Proteomes" id="UP000230423">
    <property type="component" value="Unassembled WGS sequence"/>
</dbReference>
<organism evidence="1 2">
    <name type="scientific">Teladorsagia circumcincta</name>
    <name type="common">Brown stomach worm</name>
    <name type="synonym">Ostertagia circumcincta</name>
    <dbReference type="NCBI Taxonomy" id="45464"/>
    <lineage>
        <taxon>Eukaryota</taxon>
        <taxon>Metazoa</taxon>
        <taxon>Ecdysozoa</taxon>
        <taxon>Nematoda</taxon>
        <taxon>Chromadorea</taxon>
        <taxon>Rhabditida</taxon>
        <taxon>Rhabditina</taxon>
        <taxon>Rhabditomorpha</taxon>
        <taxon>Strongyloidea</taxon>
        <taxon>Trichostrongylidae</taxon>
        <taxon>Teladorsagia</taxon>
    </lineage>
</organism>
<sequence length="177" mass="19978">VFSLGDDVGCAAIFPVKDICKRGASYTLPQFRYYYPPAKVPIQKDLKCFVYYAVFAEDSPIICMCSTPKCNKMDDVPKALKKYEVKILDNTDEVEMIDVRRKIRRQVNCLQKRLKKDAESQISSVPLQATTDSMHVSASPVADSLEDASPNPISSIKSVKRNNTFPDGTYTLLFMKY</sequence>
<keyword evidence="2" id="KW-1185">Reference proteome</keyword>
<dbReference type="AlphaFoldDB" id="A0A2G9UIY2"/>